<evidence type="ECO:0000256" key="3">
    <source>
        <dbReference type="ARBA" id="ARBA00010312"/>
    </source>
</evidence>
<evidence type="ECO:0000256" key="7">
    <source>
        <dbReference type="ARBA" id="ARBA00023002"/>
    </source>
</evidence>
<organism evidence="12 13">
    <name type="scientific">Colwellia echini</name>
    <dbReference type="NCBI Taxonomy" id="1982103"/>
    <lineage>
        <taxon>Bacteria</taxon>
        <taxon>Pseudomonadati</taxon>
        <taxon>Pseudomonadota</taxon>
        <taxon>Gammaproteobacteria</taxon>
        <taxon>Alteromonadales</taxon>
        <taxon>Colwelliaceae</taxon>
        <taxon>Colwellia</taxon>
    </lineage>
</organism>
<keyword evidence="8" id="KW-0408">Iron</keyword>
<proteinExistence type="inferred from homology"/>
<dbReference type="RefSeq" id="WP_148747641.1">
    <property type="nucleotide sequence ID" value="NZ_PJAI02000001.1"/>
</dbReference>
<accession>A0ABY3N143</accession>
<evidence type="ECO:0000256" key="4">
    <source>
        <dbReference type="ARBA" id="ARBA00022485"/>
    </source>
</evidence>
<comment type="cofactor">
    <cofactor evidence="2">
        <name>[4Fe-4S] cluster</name>
        <dbReference type="ChEBI" id="CHEBI:49883"/>
    </cofactor>
</comment>
<dbReference type="CDD" id="cd02767">
    <property type="entry name" value="MopB_ydeP"/>
    <property type="match status" value="1"/>
</dbReference>
<keyword evidence="6" id="KW-0479">Metal-binding</keyword>
<keyword evidence="9" id="KW-0411">Iron-sulfur</keyword>
<dbReference type="InterPro" id="IPR009010">
    <property type="entry name" value="Asp_de-COase-like_dom_sf"/>
</dbReference>
<feature type="domain" description="Molybdopterin dinucleotide-binding" evidence="11">
    <location>
        <begin position="638"/>
        <end position="724"/>
    </location>
</feature>
<sequence length="762" mass="84595">MKNNIPLKAGGLASVQSTIKHLLKSKRTKNNIKNLLRVNQSDGFDCPGCAWGDNTKGTFQFCENGAKAVAWESTDKKVTPLFFKEYSVTQLMQQGDYWLEYQGRLSQPVRYNKATDHYEAVSWQQAFKIIANKLKNLENPNEVELYTSGRASNEASYLYQLFGRLYGTNNFPDCSNMCHEASGIALNDAIGVAKGTVVLDDFNHASAIFVWGQNPGTNHPRMMNALRSAAKGGCKIVTFNNLKEVALDKFASPQNPKELLTSASTQISHKYFTPKLGGDFSAARGIAKVIIEEYADKINTDFIAKHASQFDAYTDVVKATPWNEIEEQSGLSQAELQQAALVFKDSERVISTWAMGITQHKNSVDTIREITNLHLLCGQIGKTGAGLSPVRGHSNVQGNRTMGINEKPTHAFIDRLNKHLGTQIPTLGGHNVNAAIKALHSKQSKVIICLGGNIAAAAPDSNFVFQALKNSELNVQISTKLNRSHLLVGDDALILPCLGRTELDLQKTGPQKITVEDTFSMVHASHGMSTPASNDCRSETDIVASIAHNTLPEGRIDWLELRDDYSKIRDLIAQTIDGFENYNQKIAEPHGFHLANNATNLIWKTASNKANFNPVHLPKYIIPEKIVAKIAEQKEQVFILQSLRSHDQFNTTIYGLDDRYRGIKNDRKIIFINSLDAQKNDLAEGELVEVQSLWDDGIVRLIDGYKLVFYEIPQGNLAAYYPETNPLVPLDSYGDKSFTPTSKSIPVCLRKSKQVHINIKNM</sequence>
<dbReference type="EMBL" id="PJAI02000001">
    <property type="protein sequence ID" value="TYK67203.1"/>
    <property type="molecule type" value="Genomic_DNA"/>
</dbReference>
<dbReference type="PIRSF" id="PIRSF000144">
    <property type="entry name" value="CbbBc"/>
    <property type="match status" value="1"/>
</dbReference>
<dbReference type="Gene3D" id="3.40.50.740">
    <property type="match status" value="1"/>
</dbReference>
<evidence type="ECO:0000256" key="9">
    <source>
        <dbReference type="ARBA" id="ARBA00023014"/>
    </source>
</evidence>
<evidence type="ECO:0000313" key="12">
    <source>
        <dbReference type="EMBL" id="TYK67203.1"/>
    </source>
</evidence>
<comment type="caution">
    <text evidence="12">The sequence shown here is derived from an EMBL/GenBank/DDBJ whole genome shotgun (WGS) entry which is preliminary data.</text>
</comment>
<evidence type="ECO:0000256" key="8">
    <source>
        <dbReference type="ARBA" id="ARBA00023004"/>
    </source>
</evidence>
<dbReference type="Proteomes" id="UP000815846">
    <property type="component" value="Unassembled WGS sequence"/>
</dbReference>
<keyword evidence="13" id="KW-1185">Reference proteome</keyword>
<evidence type="ECO:0000313" key="13">
    <source>
        <dbReference type="Proteomes" id="UP000815846"/>
    </source>
</evidence>
<dbReference type="CDD" id="cd02787">
    <property type="entry name" value="MopB_CT_ydeP"/>
    <property type="match status" value="1"/>
</dbReference>
<reference evidence="12 13" key="1">
    <citation type="submission" date="2019-08" db="EMBL/GenBank/DDBJ databases">
        <title>Microbe sample from Colwellia echini.</title>
        <authorList>
            <person name="Christiansen L."/>
            <person name="Pathiraja D."/>
            <person name="Schultz-Johansen M."/>
            <person name="Choi I.-G."/>
            <person name="Stougaard P."/>
        </authorList>
    </citation>
    <scope>NUCLEOTIDE SEQUENCE [LARGE SCALE GENOMIC DNA]</scope>
    <source>
        <strain evidence="12 13">A3</strain>
    </source>
</reference>
<dbReference type="Pfam" id="PF00384">
    <property type="entry name" value="Molybdopterin"/>
    <property type="match status" value="1"/>
</dbReference>
<dbReference type="SUPFAM" id="SSF50692">
    <property type="entry name" value="ADC-like"/>
    <property type="match status" value="1"/>
</dbReference>
<keyword evidence="4" id="KW-0004">4Fe-4S</keyword>
<evidence type="ECO:0000259" key="11">
    <source>
        <dbReference type="Pfam" id="PF01568"/>
    </source>
</evidence>
<evidence type="ECO:0000256" key="2">
    <source>
        <dbReference type="ARBA" id="ARBA00001966"/>
    </source>
</evidence>
<comment type="similarity">
    <text evidence="3">Belongs to the prokaryotic molybdopterin-containing oxidoreductase family.</text>
</comment>
<evidence type="ECO:0000256" key="1">
    <source>
        <dbReference type="ARBA" id="ARBA00001942"/>
    </source>
</evidence>
<gene>
    <name evidence="12" type="ORF">CWS31_001325</name>
</gene>
<dbReference type="Pfam" id="PF01568">
    <property type="entry name" value="Molydop_binding"/>
    <property type="match status" value="1"/>
</dbReference>
<dbReference type="InterPro" id="IPR010046">
    <property type="entry name" value="Mopterin_OxRdtse_a_bac"/>
</dbReference>
<dbReference type="PANTHER" id="PTHR43105">
    <property type="entry name" value="RESPIRATORY NITRATE REDUCTASE"/>
    <property type="match status" value="1"/>
</dbReference>
<dbReference type="PANTHER" id="PTHR43105:SF4">
    <property type="entry name" value="PROTEIN YDEP"/>
    <property type="match status" value="1"/>
</dbReference>
<comment type="cofactor">
    <cofactor evidence="1">
        <name>Mo-bis(molybdopterin guanine dinucleotide)</name>
        <dbReference type="ChEBI" id="CHEBI:60539"/>
    </cofactor>
</comment>
<dbReference type="InterPro" id="IPR006656">
    <property type="entry name" value="Mopterin_OxRdtase"/>
</dbReference>
<keyword evidence="7" id="KW-0560">Oxidoreductase</keyword>
<name>A0ABY3N143_9GAMM</name>
<keyword evidence="5" id="KW-0500">Molybdenum</keyword>
<evidence type="ECO:0000256" key="5">
    <source>
        <dbReference type="ARBA" id="ARBA00022505"/>
    </source>
</evidence>
<evidence type="ECO:0000259" key="10">
    <source>
        <dbReference type="Pfam" id="PF00384"/>
    </source>
</evidence>
<feature type="domain" description="Molybdopterin oxidoreductase" evidence="10">
    <location>
        <begin position="104"/>
        <end position="480"/>
    </location>
</feature>
<dbReference type="InterPro" id="IPR050123">
    <property type="entry name" value="Prok_molybdopt-oxidoreductase"/>
</dbReference>
<dbReference type="InterPro" id="IPR041953">
    <property type="entry name" value="YdeP_MopB"/>
</dbReference>
<protein>
    <submittedName>
        <fullName evidence="12">FdhF/YdeP family oxidoreductase</fullName>
    </submittedName>
</protein>
<dbReference type="InterPro" id="IPR006657">
    <property type="entry name" value="MoPterin_dinucl-bd_dom"/>
</dbReference>
<dbReference type="SUPFAM" id="SSF53706">
    <property type="entry name" value="Formate dehydrogenase/DMSO reductase, domains 1-3"/>
    <property type="match status" value="1"/>
</dbReference>
<dbReference type="NCBIfam" id="TIGR01701">
    <property type="entry name" value="Fdhalpha-like"/>
    <property type="match status" value="1"/>
</dbReference>
<dbReference type="InterPro" id="IPR037951">
    <property type="entry name" value="MopB_CT_YdeP"/>
</dbReference>
<dbReference type="Gene3D" id="3.40.228.10">
    <property type="entry name" value="Dimethylsulfoxide Reductase, domain 2"/>
    <property type="match status" value="1"/>
</dbReference>
<evidence type="ECO:0000256" key="6">
    <source>
        <dbReference type="ARBA" id="ARBA00022723"/>
    </source>
</evidence>